<dbReference type="SMART" id="SM00822">
    <property type="entry name" value="PKS_KR"/>
    <property type="match status" value="1"/>
</dbReference>
<evidence type="ECO:0000256" key="1">
    <source>
        <dbReference type="ARBA" id="ARBA00006484"/>
    </source>
</evidence>
<dbReference type="Gene3D" id="3.20.20.140">
    <property type="entry name" value="Metal-dependent hydrolases"/>
    <property type="match status" value="1"/>
</dbReference>
<dbReference type="Pfam" id="PF00106">
    <property type="entry name" value="adh_short"/>
    <property type="match status" value="1"/>
</dbReference>
<dbReference type="PROSITE" id="PS00061">
    <property type="entry name" value="ADH_SHORT"/>
    <property type="match status" value="1"/>
</dbReference>
<dbReference type="Gene3D" id="3.40.50.720">
    <property type="entry name" value="NAD(P)-binding Rossmann-like Domain"/>
    <property type="match status" value="1"/>
</dbReference>
<dbReference type="GO" id="GO:0016616">
    <property type="term" value="F:oxidoreductase activity, acting on the CH-OH group of donors, NAD or NADP as acceptor"/>
    <property type="evidence" value="ECO:0007669"/>
    <property type="project" value="UniProtKB-ARBA"/>
</dbReference>
<evidence type="ECO:0000259" key="4">
    <source>
        <dbReference type="SMART" id="SM00822"/>
    </source>
</evidence>
<dbReference type="InterPro" id="IPR002347">
    <property type="entry name" value="SDR_fam"/>
</dbReference>
<protein>
    <recommendedName>
        <fullName evidence="4">Ketoreductase domain-containing protein</fullName>
    </recommendedName>
</protein>
<dbReference type="GO" id="GO:0016787">
    <property type="term" value="F:hydrolase activity"/>
    <property type="evidence" value="ECO:0007669"/>
    <property type="project" value="InterPro"/>
</dbReference>
<feature type="domain" description="Ketoreductase" evidence="4">
    <location>
        <begin position="5"/>
        <end position="194"/>
    </location>
</feature>
<comment type="caution">
    <text evidence="5">The sequence shown here is derived from an EMBL/GenBank/DDBJ whole genome shotgun (WGS) entry which is preliminary data.</text>
</comment>
<reference evidence="5" key="1">
    <citation type="submission" date="2022-11" db="EMBL/GenBank/DDBJ databases">
        <title>Genome Sequence of Cubamyces cubensis.</title>
        <authorList>
            <person name="Buettner E."/>
        </authorList>
    </citation>
    <scope>NUCLEOTIDE SEQUENCE</scope>
    <source>
        <strain evidence="5">MPL-01</strain>
    </source>
</reference>
<dbReference type="AlphaFoldDB" id="A0AAD7TJW8"/>
<dbReference type="InterPro" id="IPR032466">
    <property type="entry name" value="Metal_Hydrolase"/>
</dbReference>
<organism evidence="5 6">
    <name type="scientific">Trametes cubensis</name>
    <dbReference type="NCBI Taxonomy" id="1111947"/>
    <lineage>
        <taxon>Eukaryota</taxon>
        <taxon>Fungi</taxon>
        <taxon>Dikarya</taxon>
        <taxon>Basidiomycota</taxon>
        <taxon>Agaricomycotina</taxon>
        <taxon>Agaricomycetes</taxon>
        <taxon>Polyporales</taxon>
        <taxon>Polyporaceae</taxon>
        <taxon>Trametes</taxon>
    </lineage>
</organism>
<proteinExistence type="inferred from homology"/>
<evidence type="ECO:0000256" key="2">
    <source>
        <dbReference type="ARBA" id="ARBA00022857"/>
    </source>
</evidence>
<keyword evidence="2" id="KW-0521">NADP</keyword>
<dbReference type="EMBL" id="JAPEVG010000568">
    <property type="protein sequence ID" value="KAJ8457373.1"/>
    <property type="molecule type" value="Genomic_DNA"/>
</dbReference>
<gene>
    <name evidence="5" type="ORF">ONZ51_g11568</name>
</gene>
<dbReference type="PANTHER" id="PTHR43008">
    <property type="entry name" value="BENZIL REDUCTASE"/>
    <property type="match status" value="1"/>
</dbReference>
<name>A0AAD7TJW8_9APHY</name>
<dbReference type="InterPro" id="IPR057326">
    <property type="entry name" value="KR_dom"/>
</dbReference>
<accession>A0AAD7TJW8</accession>
<comment type="similarity">
    <text evidence="1">Belongs to the short-chain dehydrogenases/reductases (SDR) family.</text>
</comment>
<evidence type="ECO:0000313" key="6">
    <source>
        <dbReference type="Proteomes" id="UP001215151"/>
    </source>
</evidence>
<dbReference type="InterPro" id="IPR036291">
    <property type="entry name" value="NAD(P)-bd_dom_sf"/>
</dbReference>
<dbReference type="Pfam" id="PF04909">
    <property type="entry name" value="Amidohydro_2"/>
    <property type="match status" value="1"/>
</dbReference>
<dbReference type="Proteomes" id="UP001215151">
    <property type="component" value="Unassembled WGS sequence"/>
</dbReference>
<dbReference type="InterPro" id="IPR006680">
    <property type="entry name" value="Amidohydro-rel"/>
</dbReference>
<evidence type="ECO:0000256" key="3">
    <source>
        <dbReference type="ARBA" id="ARBA00023002"/>
    </source>
</evidence>
<evidence type="ECO:0000313" key="5">
    <source>
        <dbReference type="EMBL" id="KAJ8457373.1"/>
    </source>
</evidence>
<keyword evidence="6" id="KW-1185">Reference proteome</keyword>
<dbReference type="SUPFAM" id="SSF51735">
    <property type="entry name" value="NAD(P)-binding Rossmann-fold domains"/>
    <property type="match status" value="1"/>
</dbReference>
<dbReference type="PANTHER" id="PTHR43008:SF8">
    <property type="entry name" value="BENZIL REDUCTASE ((S)-BENZOIN FORMING) IRC24"/>
    <property type="match status" value="1"/>
</dbReference>
<dbReference type="PRINTS" id="PR00081">
    <property type="entry name" value="GDHRDH"/>
</dbReference>
<keyword evidence="3" id="KW-0560">Oxidoreductase</keyword>
<dbReference type="SUPFAM" id="SSF51556">
    <property type="entry name" value="Metallo-dependent hydrolases"/>
    <property type="match status" value="1"/>
</dbReference>
<dbReference type="InterPro" id="IPR020904">
    <property type="entry name" value="Sc_DH/Rdtase_CS"/>
</dbReference>
<sequence length="617" mass="67303">MATRPVVVLTGASKGLGLAVAKILLESFNANVIALSRTKTPELRSLSDAHTDSLLTLECDVVDVTSTDAAAVRTSVTRGLEKYKRIDGLILNAGVLEPLGKIASEEITLDQWKQHFDVNFFSLVTALRATLPELRKSPLGGRVVFVSSGAATGNTPSWGPYNAGKAAMNSLCRTLAQEEPNVTSVALRPGMVDTPMQGLLRAKGPSTMDAEVLKRFTSAYEKGELVKPEDTGHVIAALSLKAPPSLSGQFQLVASLDVLSTASATRLGRYIRTQSSRRPPLIRPFFMDRIDVHHHIFPASIGKAGLSEKVGWRTPSENLPWTPEISLKAMSELGVKTAILSLPAGLPPGPVGPESRAAARHFNEYAAQICADYPERFAFFRLLTESLRRVRYVQRTVADIIIAKRAPPGALAEISYALDILKARGIAMSSSYGEALDASDDKFDPVWEELNRRAAVVFLHGNQTPSSTPYPHPFLGIPVTEVPNETFKAAAHLVVAGKKRRWPDVKIILAHLGGSTPFLAPRIAVLSKHMGCPLSHDEIMEDFKTFYFDLSLSSHETTLTAMRAFVDDSRLLFGTDFPAVSTEMVQWYTKNADAFYAGDQDSYEKVMYKNARTLLSV</sequence>
<dbReference type="GO" id="GO:0050664">
    <property type="term" value="F:oxidoreductase activity, acting on NAD(P)H, oxygen as acceptor"/>
    <property type="evidence" value="ECO:0007669"/>
    <property type="project" value="TreeGrafter"/>
</dbReference>